<evidence type="ECO:0000313" key="3">
    <source>
        <dbReference type="Proteomes" id="UP000032180"/>
    </source>
</evidence>
<keyword evidence="3" id="KW-1185">Reference proteome</keyword>
<feature type="region of interest" description="Disordered" evidence="1">
    <location>
        <begin position="15"/>
        <end position="71"/>
    </location>
</feature>
<dbReference type="Gramene" id="LPERR09G04690.1">
    <property type="protein sequence ID" value="LPERR09G04690.1"/>
    <property type="gene ID" value="LPERR09G04690"/>
</dbReference>
<protein>
    <submittedName>
        <fullName evidence="2">Uncharacterized protein</fullName>
    </submittedName>
</protein>
<dbReference type="Proteomes" id="UP000032180">
    <property type="component" value="Chromosome 9"/>
</dbReference>
<feature type="compositionally biased region" description="Pro residues" evidence="1">
    <location>
        <begin position="43"/>
        <end position="55"/>
    </location>
</feature>
<sequence length="71" mass="7709">MISDSRWRLRLRVEERKRKAPSSLGPASASMEKKIKGKSCRPWVPPLTAPPPSRCSPPSTAIAPGSTPGEK</sequence>
<dbReference type="EnsemblPlants" id="LPERR09G04690.1">
    <property type="protein sequence ID" value="LPERR09G04690.1"/>
    <property type="gene ID" value="LPERR09G04690"/>
</dbReference>
<dbReference type="AlphaFoldDB" id="A0A0D9XCS4"/>
<evidence type="ECO:0000256" key="1">
    <source>
        <dbReference type="SAM" id="MobiDB-lite"/>
    </source>
</evidence>
<dbReference type="HOGENOM" id="CLU_2743682_0_0_1"/>
<evidence type="ECO:0000313" key="2">
    <source>
        <dbReference type="EnsemblPlants" id="LPERR09G04690.1"/>
    </source>
</evidence>
<proteinExistence type="predicted"/>
<reference evidence="2 3" key="1">
    <citation type="submission" date="2012-08" db="EMBL/GenBank/DDBJ databases">
        <title>Oryza genome evolution.</title>
        <authorList>
            <person name="Wing R.A."/>
        </authorList>
    </citation>
    <scope>NUCLEOTIDE SEQUENCE</scope>
</reference>
<organism evidence="2 3">
    <name type="scientific">Leersia perrieri</name>
    <dbReference type="NCBI Taxonomy" id="77586"/>
    <lineage>
        <taxon>Eukaryota</taxon>
        <taxon>Viridiplantae</taxon>
        <taxon>Streptophyta</taxon>
        <taxon>Embryophyta</taxon>
        <taxon>Tracheophyta</taxon>
        <taxon>Spermatophyta</taxon>
        <taxon>Magnoliopsida</taxon>
        <taxon>Liliopsida</taxon>
        <taxon>Poales</taxon>
        <taxon>Poaceae</taxon>
        <taxon>BOP clade</taxon>
        <taxon>Oryzoideae</taxon>
        <taxon>Oryzeae</taxon>
        <taxon>Oryzinae</taxon>
        <taxon>Leersia</taxon>
    </lineage>
</organism>
<accession>A0A0D9XCS4</accession>
<name>A0A0D9XCS4_9ORYZ</name>
<reference evidence="2" key="3">
    <citation type="submission" date="2015-04" db="UniProtKB">
        <authorList>
            <consortium name="EnsemblPlants"/>
        </authorList>
    </citation>
    <scope>IDENTIFICATION</scope>
</reference>
<reference evidence="3" key="2">
    <citation type="submission" date="2013-12" db="EMBL/GenBank/DDBJ databases">
        <authorList>
            <person name="Yu Y."/>
            <person name="Lee S."/>
            <person name="de Baynast K."/>
            <person name="Wissotski M."/>
            <person name="Liu L."/>
            <person name="Talag J."/>
            <person name="Goicoechea J."/>
            <person name="Angelova A."/>
            <person name="Jetty R."/>
            <person name="Kudrna D."/>
            <person name="Golser W."/>
            <person name="Rivera L."/>
            <person name="Zhang J."/>
            <person name="Wing R."/>
        </authorList>
    </citation>
    <scope>NUCLEOTIDE SEQUENCE</scope>
</reference>